<protein>
    <recommendedName>
        <fullName evidence="1">Phosphoribulokinase/uridine kinase domain-containing protein</fullName>
    </recommendedName>
</protein>
<dbReference type="SUPFAM" id="SSF52540">
    <property type="entry name" value="P-loop containing nucleoside triphosphate hydrolases"/>
    <property type="match status" value="1"/>
</dbReference>
<dbReference type="EMBL" id="JANBUL010000115">
    <property type="protein sequence ID" value="KAJ2781077.1"/>
    <property type="molecule type" value="Genomic_DNA"/>
</dbReference>
<feature type="domain" description="Phosphoribulokinase/uridine kinase" evidence="1">
    <location>
        <begin position="32"/>
        <end position="172"/>
    </location>
</feature>
<dbReference type="OrthoDB" id="6362633at2759"/>
<evidence type="ECO:0000259" key="1">
    <source>
        <dbReference type="Pfam" id="PF00485"/>
    </source>
</evidence>
<gene>
    <name evidence="2" type="ORF">H4R18_003072</name>
</gene>
<organism evidence="2 3">
    <name type="scientific">Coemansia javaensis</name>
    <dbReference type="NCBI Taxonomy" id="2761396"/>
    <lineage>
        <taxon>Eukaryota</taxon>
        <taxon>Fungi</taxon>
        <taxon>Fungi incertae sedis</taxon>
        <taxon>Zoopagomycota</taxon>
        <taxon>Kickxellomycotina</taxon>
        <taxon>Kickxellomycetes</taxon>
        <taxon>Kickxellales</taxon>
        <taxon>Kickxellaceae</taxon>
        <taxon>Coemansia</taxon>
    </lineage>
</organism>
<name>A0A9W8HEV7_9FUNG</name>
<dbReference type="GO" id="GO:0016301">
    <property type="term" value="F:kinase activity"/>
    <property type="evidence" value="ECO:0007669"/>
    <property type="project" value="InterPro"/>
</dbReference>
<comment type="caution">
    <text evidence="2">The sequence shown here is derived from an EMBL/GenBank/DDBJ whole genome shotgun (WGS) entry which is preliminary data.</text>
</comment>
<keyword evidence="3" id="KW-1185">Reference proteome</keyword>
<dbReference type="PANTHER" id="PTHR10285">
    <property type="entry name" value="URIDINE KINASE"/>
    <property type="match status" value="1"/>
</dbReference>
<dbReference type="InterPro" id="IPR027417">
    <property type="entry name" value="P-loop_NTPase"/>
</dbReference>
<accession>A0A9W8HEV7</accession>
<reference evidence="2" key="1">
    <citation type="submission" date="2022-07" db="EMBL/GenBank/DDBJ databases">
        <title>Phylogenomic reconstructions and comparative analyses of Kickxellomycotina fungi.</title>
        <authorList>
            <person name="Reynolds N.K."/>
            <person name="Stajich J.E."/>
            <person name="Barry K."/>
            <person name="Grigoriev I.V."/>
            <person name="Crous P."/>
            <person name="Smith M.E."/>
        </authorList>
    </citation>
    <scope>NUCLEOTIDE SEQUENCE</scope>
    <source>
        <strain evidence="2">NBRC 105414</strain>
    </source>
</reference>
<sequence>MSSDKNTQETVDELSRVLVEALGQAGGQRRVVVAVAGTAGSGKTHLCGLVRSAVNASSSSSSSSSEGEVCAVLPMDGFHLSKAQLAALDDPDAAMRRRGAHWTFDARGFVDAVRRVRDCASDTVRVPSFDHTVGDPVPAAIEIRPSHRVVLVEGLYAHASEQPWAEMAQLADELWWISPCSAAQCRARLAQRHVAAGLAADMAAAELRIATNDDLNSKFILAHRLAPTRTIAN</sequence>
<proteinExistence type="predicted"/>
<dbReference type="Pfam" id="PF00485">
    <property type="entry name" value="PRK"/>
    <property type="match status" value="1"/>
</dbReference>
<dbReference type="GO" id="GO:0005524">
    <property type="term" value="F:ATP binding"/>
    <property type="evidence" value="ECO:0007669"/>
    <property type="project" value="InterPro"/>
</dbReference>
<dbReference type="Gene3D" id="3.40.50.300">
    <property type="entry name" value="P-loop containing nucleotide triphosphate hydrolases"/>
    <property type="match status" value="1"/>
</dbReference>
<evidence type="ECO:0000313" key="3">
    <source>
        <dbReference type="Proteomes" id="UP001140217"/>
    </source>
</evidence>
<dbReference type="InterPro" id="IPR006083">
    <property type="entry name" value="PRK/URK"/>
</dbReference>
<evidence type="ECO:0000313" key="2">
    <source>
        <dbReference type="EMBL" id="KAJ2781077.1"/>
    </source>
</evidence>
<dbReference type="AlphaFoldDB" id="A0A9W8HEV7"/>
<dbReference type="Proteomes" id="UP001140217">
    <property type="component" value="Unassembled WGS sequence"/>
</dbReference>